<comment type="caution">
    <text evidence="3">The sequence shown here is derived from an EMBL/GenBank/DDBJ whole genome shotgun (WGS) entry which is preliminary data.</text>
</comment>
<accession>A0A2M6W1T8</accession>
<feature type="region of interest" description="Disordered" evidence="1">
    <location>
        <begin position="39"/>
        <end position="102"/>
    </location>
</feature>
<name>A0A2M6W1T8_9BACT</name>
<reference evidence="4" key="1">
    <citation type="submission" date="2017-09" db="EMBL/GenBank/DDBJ databases">
        <title>Depth-based differentiation of microbial function through sediment-hosted aquifers and enrichment of novel symbionts in the deep terrestrial subsurface.</title>
        <authorList>
            <person name="Probst A.J."/>
            <person name="Ladd B."/>
            <person name="Jarett J.K."/>
            <person name="Geller-Mcgrath D.E."/>
            <person name="Sieber C.M.K."/>
            <person name="Emerson J.B."/>
            <person name="Anantharaman K."/>
            <person name="Thomas B.C."/>
            <person name="Malmstrom R."/>
            <person name="Stieglmeier M."/>
            <person name="Klingl A."/>
            <person name="Woyke T."/>
            <person name="Ryan C.M."/>
            <person name="Banfield J.F."/>
        </authorList>
    </citation>
    <scope>NUCLEOTIDE SEQUENCE [LARGE SCALE GENOMIC DNA]</scope>
</reference>
<proteinExistence type="predicted"/>
<evidence type="ECO:0000256" key="2">
    <source>
        <dbReference type="SAM" id="Phobius"/>
    </source>
</evidence>
<dbReference type="EMBL" id="PFBZ01000060">
    <property type="protein sequence ID" value="PIT86741.1"/>
    <property type="molecule type" value="Genomic_DNA"/>
</dbReference>
<sequence length="137" mass="15202">MSSVLYIEVCERSLGTKKEYAYGVFFVLVGEGAAHVRPEVSRHTGDFSSEPQNEVEQEERGPGRDDPQEQAEHAAQHVLGHPDRVPREPPQGDDCCNQNEQNDDRHVGAFHAVFLAFSIAFFISGVNLHCVAGRRGK</sequence>
<keyword evidence="2" id="KW-1133">Transmembrane helix</keyword>
<gene>
    <name evidence="3" type="ORF">COU33_01425</name>
</gene>
<keyword evidence="2" id="KW-0472">Membrane</keyword>
<evidence type="ECO:0000313" key="4">
    <source>
        <dbReference type="Proteomes" id="UP000229362"/>
    </source>
</evidence>
<dbReference type="Proteomes" id="UP000229362">
    <property type="component" value="Unassembled WGS sequence"/>
</dbReference>
<protein>
    <submittedName>
        <fullName evidence="3">Uncharacterized protein</fullName>
    </submittedName>
</protein>
<feature type="transmembrane region" description="Helical" evidence="2">
    <location>
        <begin position="109"/>
        <end position="132"/>
    </location>
</feature>
<organism evidence="3 4">
    <name type="scientific">Candidatus Magasanikbacteria bacterium CG10_big_fil_rev_8_21_14_0_10_43_6</name>
    <dbReference type="NCBI Taxonomy" id="1974650"/>
    <lineage>
        <taxon>Bacteria</taxon>
        <taxon>Candidatus Magasanikiibacteriota</taxon>
    </lineage>
</organism>
<keyword evidence="2" id="KW-0812">Transmembrane</keyword>
<evidence type="ECO:0000313" key="3">
    <source>
        <dbReference type="EMBL" id="PIT86741.1"/>
    </source>
</evidence>
<evidence type="ECO:0000256" key="1">
    <source>
        <dbReference type="SAM" id="MobiDB-lite"/>
    </source>
</evidence>
<dbReference type="AlphaFoldDB" id="A0A2M6W1T8"/>
<feature type="compositionally biased region" description="Basic and acidic residues" evidence="1">
    <location>
        <begin position="58"/>
        <end position="87"/>
    </location>
</feature>